<feature type="compositionally biased region" description="Pro residues" evidence="1">
    <location>
        <begin position="705"/>
        <end position="715"/>
    </location>
</feature>
<feature type="region of interest" description="Disordered" evidence="1">
    <location>
        <begin position="684"/>
        <end position="770"/>
    </location>
</feature>
<feature type="transmembrane region" description="Helical" evidence="2">
    <location>
        <begin position="22"/>
        <end position="40"/>
    </location>
</feature>
<evidence type="ECO:0000313" key="3">
    <source>
        <dbReference type="EMBL" id="SKC37029.1"/>
    </source>
</evidence>
<dbReference type="EMBL" id="FUZQ01000001">
    <property type="protein sequence ID" value="SKC37029.1"/>
    <property type="molecule type" value="Genomic_DNA"/>
</dbReference>
<feature type="compositionally biased region" description="Basic and acidic residues" evidence="1">
    <location>
        <begin position="629"/>
        <end position="646"/>
    </location>
</feature>
<gene>
    <name evidence="3" type="ORF">SAMN04324258_0353</name>
</gene>
<accession>A0A1T5ICZ7</accession>
<dbReference type="OrthoDB" id="4818302at2"/>
<feature type="compositionally biased region" description="Acidic residues" evidence="1">
    <location>
        <begin position="688"/>
        <end position="704"/>
    </location>
</feature>
<evidence type="ECO:0000256" key="2">
    <source>
        <dbReference type="SAM" id="Phobius"/>
    </source>
</evidence>
<keyword evidence="2" id="KW-1133">Transmembrane helix</keyword>
<organism evidence="3 4">
    <name type="scientific">Krasilnikoviella flava</name>
    <dbReference type="NCBI Taxonomy" id="526729"/>
    <lineage>
        <taxon>Bacteria</taxon>
        <taxon>Bacillati</taxon>
        <taxon>Actinomycetota</taxon>
        <taxon>Actinomycetes</taxon>
        <taxon>Micrococcales</taxon>
        <taxon>Promicromonosporaceae</taxon>
        <taxon>Krasilnikoviella</taxon>
    </lineage>
</organism>
<dbReference type="Proteomes" id="UP000189777">
    <property type="component" value="Unassembled WGS sequence"/>
</dbReference>
<dbReference type="STRING" id="526729.SAMN04324258_0353"/>
<keyword evidence="2" id="KW-0812">Transmembrane</keyword>
<feature type="compositionally biased region" description="Basic and acidic residues" evidence="1">
    <location>
        <begin position="307"/>
        <end position="325"/>
    </location>
</feature>
<feature type="region of interest" description="Disordered" evidence="1">
    <location>
        <begin position="290"/>
        <end position="333"/>
    </location>
</feature>
<dbReference type="AlphaFoldDB" id="A0A1T5ICZ7"/>
<evidence type="ECO:0000256" key="1">
    <source>
        <dbReference type="SAM" id="MobiDB-lite"/>
    </source>
</evidence>
<protein>
    <submittedName>
        <fullName evidence="3">Uncharacterized protein</fullName>
    </submittedName>
</protein>
<feature type="transmembrane region" description="Helical" evidence="2">
    <location>
        <begin position="778"/>
        <end position="796"/>
    </location>
</feature>
<name>A0A1T5ICZ7_9MICO</name>
<proteinExistence type="predicted"/>
<feature type="compositionally biased region" description="Low complexity" evidence="1">
    <location>
        <begin position="716"/>
        <end position="727"/>
    </location>
</feature>
<evidence type="ECO:0000313" key="4">
    <source>
        <dbReference type="Proteomes" id="UP000189777"/>
    </source>
</evidence>
<sequence length="804" mass="88836">MSTQATADPSPHERRRRRVQRAVASAVATVLALAVSLVLVPGPESESAPKFNVRCDELIEGIEGIADLADLPGGGLDDAYTETIDDYEYDNPAEKLRPRQEPTTAELDALTGSYEDYTPGTEDHMLRRWKVYEGDYAWDRWRNTYIPAVSNDYRGDGYHRNVAKRLKLGGADWMCEDSKLWEEQGLDSKRRYDSVNRKLKIAYELKSGDSPLKLEQLRADKALRAKGWRVVYIFSKEPRPGQVRLLQQYGIEHSNLRSTAVPRTSSPPGSTAMDPRCATSARPSTLACRTTAGPAKQVANGSGRNAAEAREGQRIRNDLGQDSRRPGFGARRPGGIDWRSLELRYVTDDPGNDDYGYAFSADELPDDGEADPGFGGEAALDLSSDALFTWLALDPSQFWVNLNPDTPETVIDEQFATTDAGRVLLQADLEFKRTIADGMNPETELGKTFWDSLERTEDGVICYDWYRFWVDPKPATVRQDDGELYILDAPLRAQIEPVEVDWEMPGEDVCAGAPEDVVERNNQRIVDTYAPYLEEAVNTDPVYADLRRVYTARVASEWIKERDAERPGAFHDVIGTSDVSAWPARTPWDPQEVYDQYLERLQTPLYRYEYEHGDMEYWLEITGGVEFPDAPRDPVDAEAFERDHPRLPGTVRSARTEAASLPVEAQGEVGTLAEGAESTAWLGGGIAQEDEPGPDPTDPPDPDPTDPPAPRPTDPPQSSEPSDPPSAGDDDGTGGSPGQDDGAGRAEQRPEPPQADPPRSEQAPLPGALADTGIGNAWLLPAAVALVLLGLALVGVRRRWFPRS</sequence>
<feature type="region of interest" description="Disordered" evidence="1">
    <location>
        <begin position="629"/>
        <end position="672"/>
    </location>
</feature>
<feature type="region of interest" description="Disordered" evidence="1">
    <location>
        <begin position="1"/>
        <end position="20"/>
    </location>
</feature>
<dbReference type="RefSeq" id="WP_079570137.1">
    <property type="nucleotide sequence ID" value="NZ_FUZQ01000001.1"/>
</dbReference>
<feature type="region of interest" description="Disordered" evidence="1">
    <location>
        <begin position="258"/>
        <end position="278"/>
    </location>
</feature>
<keyword evidence="4" id="KW-1185">Reference proteome</keyword>
<reference evidence="3 4" key="1">
    <citation type="submission" date="2017-02" db="EMBL/GenBank/DDBJ databases">
        <authorList>
            <person name="Peterson S.W."/>
        </authorList>
    </citation>
    <scope>NUCLEOTIDE SEQUENCE [LARGE SCALE GENOMIC DNA]</scope>
    <source>
        <strain evidence="3 4">DSM 21481</strain>
    </source>
</reference>
<feature type="compositionally biased region" description="Polar residues" evidence="1">
    <location>
        <begin position="258"/>
        <end position="269"/>
    </location>
</feature>
<keyword evidence="2" id="KW-0472">Membrane</keyword>